<dbReference type="GO" id="GO:0001508">
    <property type="term" value="P:action potential"/>
    <property type="evidence" value="ECO:0007669"/>
    <property type="project" value="TreeGrafter"/>
</dbReference>
<feature type="transmembrane region" description="Helical" evidence="9">
    <location>
        <begin position="12"/>
        <end position="34"/>
    </location>
</feature>
<dbReference type="Proteomes" id="UP000305165">
    <property type="component" value="Unassembled WGS sequence"/>
</dbReference>
<reference evidence="11 12" key="1">
    <citation type="submission" date="2019-04" db="EMBL/GenBank/DDBJ databases">
        <title>Genome analysis of Streptococcus suis strain WUSS424.</title>
        <authorList>
            <person name="Chen H."/>
            <person name="Gao X."/>
            <person name="Wu Z."/>
        </authorList>
    </citation>
    <scope>NUCLEOTIDE SEQUENCE [LARGE SCALE GENOMIC DNA]</scope>
    <source>
        <strain evidence="11 12">WUSS424</strain>
    </source>
</reference>
<dbReference type="SUPFAM" id="SSF81324">
    <property type="entry name" value="Voltage-gated potassium channels"/>
    <property type="match status" value="1"/>
</dbReference>
<dbReference type="Gene3D" id="1.10.287.70">
    <property type="match status" value="1"/>
</dbReference>
<keyword evidence="5" id="KW-0406">Ion transport</keyword>
<dbReference type="Pfam" id="PF07885">
    <property type="entry name" value="Ion_trans_2"/>
    <property type="match status" value="1"/>
</dbReference>
<name>A0A4T2GQ23_STRSU</name>
<evidence type="ECO:0000256" key="7">
    <source>
        <dbReference type="ARBA" id="ARBA00023303"/>
    </source>
</evidence>
<feature type="coiled-coil region" evidence="8">
    <location>
        <begin position="214"/>
        <end position="241"/>
    </location>
</feature>
<evidence type="ECO:0000256" key="3">
    <source>
        <dbReference type="ARBA" id="ARBA00022692"/>
    </source>
</evidence>
<evidence type="ECO:0000259" key="10">
    <source>
        <dbReference type="Pfam" id="PF07885"/>
    </source>
</evidence>
<keyword evidence="6 9" id="KW-0472">Membrane</keyword>
<feature type="transmembrane region" description="Helical" evidence="9">
    <location>
        <begin position="127"/>
        <end position="148"/>
    </location>
</feature>
<organism evidence="11 12">
    <name type="scientific">Streptococcus suis</name>
    <dbReference type="NCBI Taxonomy" id="1307"/>
    <lineage>
        <taxon>Bacteria</taxon>
        <taxon>Bacillati</taxon>
        <taxon>Bacillota</taxon>
        <taxon>Bacilli</taxon>
        <taxon>Lactobacillales</taxon>
        <taxon>Streptococcaceae</taxon>
        <taxon>Streptococcus</taxon>
    </lineage>
</organism>
<evidence type="ECO:0000256" key="5">
    <source>
        <dbReference type="ARBA" id="ARBA00023065"/>
    </source>
</evidence>
<dbReference type="GO" id="GO:0005249">
    <property type="term" value="F:voltage-gated potassium channel activity"/>
    <property type="evidence" value="ECO:0007669"/>
    <property type="project" value="InterPro"/>
</dbReference>
<evidence type="ECO:0000313" key="12">
    <source>
        <dbReference type="Proteomes" id="UP000305165"/>
    </source>
</evidence>
<keyword evidence="2" id="KW-0813">Transport</keyword>
<keyword evidence="7 11" id="KW-0407">Ion channel</keyword>
<comment type="subcellular location">
    <subcellularLocation>
        <location evidence="1">Membrane</location>
        <topology evidence="1">Multi-pass membrane protein</topology>
    </subcellularLocation>
</comment>
<dbReference type="PANTHER" id="PTHR11537:SF254">
    <property type="entry name" value="POTASSIUM VOLTAGE-GATED CHANNEL PROTEIN SHAB"/>
    <property type="match status" value="1"/>
</dbReference>
<dbReference type="EMBL" id="SSXO01000001">
    <property type="protein sequence ID" value="TII01173.1"/>
    <property type="molecule type" value="Genomic_DNA"/>
</dbReference>
<feature type="transmembrane region" description="Helical" evidence="9">
    <location>
        <begin position="46"/>
        <end position="62"/>
    </location>
</feature>
<dbReference type="Gene3D" id="1.20.120.350">
    <property type="entry name" value="Voltage-gated potassium channels. Chain C"/>
    <property type="match status" value="1"/>
</dbReference>
<keyword evidence="4 9" id="KW-1133">Transmembrane helix</keyword>
<dbReference type="OrthoDB" id="9785285at2"/>
<sequence>MIKRLISHPRYEPMVTFFAICYILLLVGEFFSWFSATSFFYKGLDLIFWGIFVFDYLANLFYARDRKEYAKSHIFDLIAILPFDQLFGFLQLGRIARLFRLLRLTRVIALSNRFWDTIKKLLHTNGLYKVLILNISAVLISSLLLSILEKKSIFDSLWWSIVTMTTVGYGDIVPQDAISKAIAIILMLVGICTFGMVTSTITRFFTENEKDTKIDLLLEKLENQEQVLKELSDKLDKMTEIDGN</sequence>
<accession>A0A4T2GQ23</accession>
<dbReference type="InterPro" id="IPR013099">
    <property type="entry name" value="K_chnl_dom"/>
</dbReference>
<dbReference type="InterPro" id="IPR028325">
    <property type="entry name" value="VG_K_chnl"/>
</dbReference>
<keyword evidence="8" id="KW-0175">Coiled coil</keyword>
<dbReference type="GO" id="GO:0008076">
    <property type="term" value="C:voltage-gated potassium channel complex"/>
    <property type="evidence" value="ECO:0007669"/>
    <property type="project" value="InterPro"/>
</dbReference>
<protein>
    <submittedName>
        <fullName evidence="11">Potassium channel family protein</fullName>
    </submittedName>
</protein>
<evidence type="ECO:0000256" key="8">
    <source>
        <dbReference type="SAM" id="Coils"/>
    </source>
</evidence>
<evidence type="ECO:0000313" key="11">
    <source>
        <dbReference type="EMBL" id="TII01173.1"/>
    </source>
</evidence>
<evidence type="ECO:0000256" key="9">
    <source>
        <dbReference type="SAM" id="Phobius"/>
    </source>
</evidence>
<proteinExistence type="predicted"/>
<evidence type="ECO:0000256" key="2">
    <source>
        <dbReference type="ARBA" id="ARBA00022448"/>
    </source>
</evidence>
<dbReference type="AlphaFoldDB" id="A0A4T2GQ23"/>
<evidence type="ECO:0000256" key="1">
    <source>
        <dbReference type="ARBA" id="ARBA00004141"/>
    </source>
</evidence>
<evidence type="ECO:0000256" key="4">
    <source>
        <dbReference type="ARBA" id="ARBA00022989"/>
    </source>
</evidence>
<gene>
    <name evidence="11" type="ORF">FAJ39_02255</name>
</gene>
<dbReference type="InterPro" id="IPR027359">
    <property type="entry name" value="Volt_channel_dom_sf"/>
</dbReference>
<evidence type="ECO:0000256" key="6">
    <source>
        <dbReference type="ARBA" id="ARBA00023136"/>
    </source>
</evidence>
<keyword evidence="3 9" id="KW-0812">Transmembrane</keyword>
<dbReference type="PANTHER" id="PTHR11537">
    <property type="entry name" value="VOLTAGE-GATED POTASSIUM CHANNEL"/>
    <property type="match status" value="1"/>
</dbReference>
<feature type="domain" description="Potassium channel" evidence="10">
    <location>
        <begin position="136"/>
        <end position="206"/>
    </location>
</feature>
<feature type="transmembrane region" description="Helical" evidence="9">
    <location>
        <begin position="181"/>
        <end position="205"/>
    </location>
</feature>
<comment type="caution">
    <text evidence="11">The sequence shown here is derived from an EMBL/GenBank/DDBJ whole genome shotgun (WGS) entry which is preliminary data.</text>
</comment>